<dbReference type="Pfam" id="PF02470">
    <property type="entry name" value="MlaD"/>
    <property type="match status" value="1"/>
</dbReference>
<dbReference type="EMBL" id="BPRH01001345">
    <property type="protein sequence ID" value="GJF13011.1"/>
    <property type="molecule type" value="Genomic_DNA"/>
</dbReference>
<organism evidence="4 5">
    <name type="scientific">Mycolicibacterium cyprinidarum</name>
    <dbReference type="NCBI Taxonomy" id="2860311"/>
    <lineage>
        <taxon>Bacteria</taxon>
        <taxon>Bacillati</taxon>
        <taxon>Actinomycetota</taxon>
        <taxon>Actinomycetes</taxon>
        <taxon>Mycobacteriales</taxon>
        <taxon>Mycobacteriaceae</taxon>
        <taxon>Mycolicibacterium</taxon>
    </lineage>
</organism>
<dbReference type="InterPro" id="IPR003399">
    <property type="entry name" value="Mce/MlaD"/>
</dbReference>
<keyword evidence="1" id="KW-0472">Membrane</keyword>
<dbReference type="Proteomes" id="UP001060504">
    <property type="component" value="Unassembled WGS sequence"/>
</dbReference>
<keyword evidence="1" id="KW-0812">Transmembrane</keyword>
<evidence type="ECO:0000259" key="3">
    <source>
        <dbReference type="Pfam" id="PF11887"/>
    </source>
</evidence>
<evidence type="ECO:0000259" key="2">
    <source>
        <dbReference type="Pfam" id="PF02470"/>
    </source>
</evidence>
<accession>A0ABQ4V8I6</accession>
<name>A0ABQ4V8I6_9MYCO</name>
<evidence type="ECO:0000256" key="1">
    <source>
        <dbReference type="SAM" id="Phobius"/>
    </source>
</evidence>
<proteinExistence type="predicted"/>
<dbReference type="InterPro" id="IPR052336">
    <property type="entry name" value="MlaD_Phospholipid_Transporter"/>
</dbReference>
<dbReference type="Pfam" id="PF11887">
    <property type="entry name" value="Mce4_CUP1"/>
    <property type="match status" value="1"/>
</dbReference>
<evidence type="ECO:0000313" key="4">
    <source>
        <dbReference type="EMBL" id="GJF13011.1"/>
    </source>
</evidence>
<protein>
    <submittedName>
        <fullName evidence="4">MCE family protein</fullName>
    </submittedName>
</protein>
<reference evidence="4 5" key="1">
    <citation type="submission" date="2021-08" db="EMBL/GenBank/DDBJ databases">
        <title>Draft genome sequence of Mycolicibacterium sp. NGTWS1702 strain.</title>
        <authorList>
            <person name="Matsumoto M."/>
            <person name="Tang B.C.C."/>
            <person name="Machida Y."/>
            <person name="Matoyama H."/>
            <person name="Kishihara T."/>
            <person name="Sato S."/>
            <person name="Kondo I."/>
            <person name="Sano M."/>
            <person name="Kato G."/>
        </authorList>
    </citation>
    <scope>NUCLEOTIDE SEQUENCE [LARGE SCALE GENOMIC DNA]</scope>
    <source>
        <strain evidence="4 5">NGTWSNA01</strain>
    </source>
</reference>
<feature type="transmembrane region" description="Helical" evidence="1">
    <location>
        <begin position="7"/>
        <end position="25"/>
    </location>
</feature>
<dbReference type="PANTHER" id="PTHR33371:SF17">
    <property type="entry name" value="MCE-FAMILY PROTEIN MCE1B"/>
    <property type="match status" value="1"/>
</dbReference>
<dbReference type="InterPro" id="IPR024516">
    <property type="entry name" value="Mce_C"/>
</dbReference>
<feature type="domain" description="Mce/MlaD" evidence="2">
    <location>
        <begin position="37"/>
        <end position="109"/>
    </location>
</feature>
<keyword evidence="1" id="KW-1133">Transmembrane helix</keyword>
<keyword evidence="5" id="KW-1185">Reference proteome</keyword>
<comment type="caution">
    <text evidence="4">The sequence shown here is derived from an EMBL/GenBank/DDBJ whole genome shotgun (WGS) entry which is preliminary data.</text>
</comment>
<dbReference type="NCBIfam" id="TIGR00996">
    <property type="entry name" value="Mtu_fam_mce"/>
    <property type="match status" value="1"/>
</dbReference>
<dbReference type="PANTHER" id="PTHR33371">
    <property type="entry name" value="INTERMEMBRANE PHOSPHOLIPID TRANSPORT SYSTEM BINDING PROTEIN MLAD-RELATED"/>
    <property type="match status" value="1"/>
</dbReference>
<feature type="domain" description="Mammalian cell entry C-terminal" evidence="3">
    <location>
        <begin position="116"/>
        <end position="314"/>
    </location>
</feature>
<sequence length="359" mass="38674">MSLRKPLIILSMFMVVALGVTFLVYNTLRREVSGATTPFAAVFTDAYGLNEGDDVRMAGVRVGRVQSVELDGDKAKVSFIVQSDQRLYGNTYASVLYENIIGQRHLALSLGETGSTDQLPANSVIPVERTEPSFDVGTMLNGFEPMFTLLDPKQANNLTQGLIRSFGGDRSSLTALVDQTTEFTETLAGRDKALGDAITSLSKVTSSLAEQSDNLDHTLEQTSQVVEEFDARRPELKSSIGSLAQVTRGLSAVADEVYPSFNELVNRQPGFAAHMVSIEPQVAFAGLNLPLLLKGLARATGEGSYANAYACDVNATGFFPGLNDVTTYIVNAATPGNAHPRVNQNLAWHTPKCRNMSNG</sequence>
<gene>
    <name evidence="4" type="ORF">NGTWS1702_12700</name>
</gene>
<evidence type="ECO:0000313" key="5">
    <source>
        <dbReference type="Proteomes" id="UP001060504"/>
    </source>
</evidence>
<dbReference type="InterPro" id="IPR005693">
    <property type="entry name" value="Mce"/>
</dbReference>